<organism evidence="2 3">
    <name type="scientific">Coccomyxa subellipsoidea (strain C-169)</name>
    <name type="common">Green microalga</name>
    <dbReference type="NCBI Taxonomy" id="574566"/>
    <lineage>
        <taxon>Eukaryota</taxon>
        <taxon>Viridiplantae</taxon>
        <taxon>Chlorophyta</taxon>
        <taxon>core chlorophytes</taxon>
        <taxon>Trebouxiophyceae</taxon>
        <taxon>Trebouxiophyceae incertae sedis</taxon>
        <taxon>Coccomyxaceae</taxon>
        <taxon>Coccomyxa</taxon>
        <taxon>Coccomyxa subellipsoidea</taxon>
    </lineage>
</organism>
<dbReference type="EMBL" id="AGSI01000001">
    <property type="protein sequence ID" value="EIE27757.1"/>
    <property type="molecule type" value="Genomic_DNA"/>
</dbReference>
<gene>
    <name evidence="2" type="ORF">COCSUDRAFT_55740</name>
</gene>
<dbReference type="RefSeq" id="XP_005652301.1">
    <property type="nucleotide sequence ID" value="XM_005652244.1"/>
</dbReference>
<evidence type="ECO:0000313" key="3">
    <source>
        <dbReference type="Proteomes" id="UP000007264"/>
    </source>
</evidence>
<dbReference type="KEGG" id="csl:COCSUDRAFT_55740"/>
<comment type="caution">
    <text evidence="2">The sequence shown here is derived from an EMBL/GenBank/DDBJ whole genome shotgun (WGS) entry which is preliminary data.</text>
</comment>
<sequence length="100" mass="10582">MAHCRKGGRSERRGRRYGEPGRSLQRVPGDSDCGFKRFAHELSCFREEHDAAYGADSSAVASSTASGRSARSAASMRSASSSGAWFGGGCNLCSASYEHA</sequence>
<protein>
    <submittedName>
        <fullName evidence="2">Uncharacterized protein</fullName>
    </submittedName>
</protein>
<feature type="compositionally biased region" description="Basic and acidic residues" evidence="1">
    <location>
        <begin position="8"/>
        <end position="19"/>
    </location>
</feature>
<evidence type="ECO:0000313" key="2">
    <source>
        <dbReference type="EMBL" id="EIE27757.1"/>
    </source>
</evidence>
<dbReference type="AlphaFoldDB" id="I0ZAT8"/>
<keyword evidence="3" id="KW-1185">Reference proteome</keyword>
<name>I0ZAT8_COCSC</name>
<proteinExistence type="predicted"/>
<accession>I0ZAT8</accession>
<dbReference type="GeneID" id="17045772"/>
<feature type="region of interest" description="Disordered" evidence="1">
    <location>
        <begin position="1"/>
        <end position="30"/>
    </location>
</feature>
<dbReference type="Proteomes" id="UP000007264">
    <property type="component" value="Unassembled WGS sequence"/>
</dbReference>
<reference evidence="2 3" key="1">
    <citation type="journal article" date="2012" name="Genome Biol.">
        <title>The genome of the polar eukaryotic microalga coccomyxa subellipsoidea reveals traits of cold adaptation.</title>
        <authorList>
            <person name="Blanc G."/>
            <person name="Agarkova I."/>
            <person name="Grimwood J."/>
            <person name="Kuo A."/>
            <person name="Brueggeman A."/>
            <person name="Dunigan D."/>
            <person name="Gurnon J."/>
            <person name="Ladunga I."/>
            <person name="Lindquist E."/>
            <person name="Lucas S."/>
            <person name="Pangilinan J."/>
            <person name="Proschold T."/>
            <person name="Salamov A."/>
            <person name="Schmutz J."/>
            <person name="Weeks D."/>
            <person name="Yamada T."/>
            <person name="Claverie J.M."/>
            <person name="Grigoriev I."/>
            <person name="Van Etten J."/>
            <person name="Lomsadze A."/>
            <person name="Borodovsky M."/>
        </authorList>
    </citation>
    <scope>NUCLEOTIDE SEQUENCE [LARGE SCALE GENOMIC DNA]</scope>
    <source>
        <strain evidence="2 3">C-169</strain>
    </source>
</reference>
<evidence type="ECO:0000256" key="1">
    <source>
        <dbReference type="SAM" id="MobiDB-lite"/>
    </source>
</evidence>